<gene>
    <name evidence="1" type="ORF">E5988_15895</name>
</gene>
<evidence type="ECO:0000313" key="1">
    <source>
        <dbReference type="EMBL" id="THG37429.1"/>
    </source>
</evidence>
<sequence length="111" mass="12039">MVALLLVAACRQPSEQMTCPDPQTVAPPTIGAAFVNGLTGRLAGPDRENTITEALAEIRRRDPTLDKTTIINIMVAAECPNVFAKPDHDPKTMRARIALFRAQVMQLLSGQ</sequence>
<evidence type="ECO:0000313" key="2">
    <source>
        <dbReference type="Proteomes" id="UP000308038"/>
    </source>
</evidence>
<dbReference type="RefSeq" id="WP_046406327.1">
    <property type="nucleotide sequence ID" value="NZ_SSTI01000017.1"/>
</dbReference>
<evidence type="ECO:0008006" key="3">
    <source>
        <dbReference type="Google" id="ProtNLM"/>
    </source>
</evidence>
<dbReference type="EMBL" id="SSTI01000017">
    <property type="protein sequence ID" value="THG37429.1"/>
    <property type="molecule type" value="Genomic_DNA"/>
</dbReference>
<proteinExistence type="predicted"/>
<comment type="caution">
    <text evidence="1">The sequence shown here is derived from an EMBL/GenBank/DDBJ whole genome shotgun (WGS) entry which is preliminary data.</text>
</comment>
<protein>
    <recommendedName>
        <fullName evidence="3">Lipoprotein</fullName>
    </recommendedName>
</protein>
<name>A0ABY2QEA1_9SPHN</name>
<organism evidence="1 2">
    <name type="scientific">Sphingomonas olei</name>
    <dbReference type="NCBI Taxonomy" id="1886787"/>
    <lineage>
        <taxon>Bacteria</taxon>
        <taxon>Pseudomonadati</taxon>
        <taxon>Pseudomonadota</taxon>
        <taxon>Alphaproteobacteria</taxon>
        <taxon>Sphingomonadales</taxon>
        <taxon>Sphingomonadaceae</taxon>
        <taxon>Sphingomonas</taxon>
    </lineage>
</organism>
<dbReference type="Proteomes" id="UP000308038">
    <property type="component" value="Unassembled WGS sequence"/>
</dbReference>
<keyword evidence="2" id="KW-1185">Reference proteome</keyword>
<accession>A0ABY2QEA1</accession>
<reference evidence="1 2" key="1">
    <citation type="submission" date="2019-04" db="EMBL/GenBank/DDBJ databases">
        <title>Microbes associate with the intestines of laboratory mice.</title>
        <authorList>
            <person name="Navarre W."/>
            <person name="Wong E."/>
            <person name="Huang K.C."/>
            <person name="Tropini C."/>
            <person name="Ng K."/>
            <person name="Yu B."/>
        </authorList>
    </citation>
    <scope>NUCLEOTIDE SEQUENCE [LARGE SCALE GENOMIC DNA]</scope>
    <source>
        <strain evidence="1 2">NM83_B4-11</strain>
    </source>
</reference>